<protein>
    <submittedName>
        <fullName evidence="1">Uncharacterized protein</fullName>
    </submittedName>
</protein>
<dbReference type="EMBL" id="BLMI01000238">
    <property type="protein sequence ID" value="GFI41899.1"/>
    <property type="molecule type" value="Genomic_DNA"/>
</dbReference>
<evidence type="ECO:0000313" key="1">
    <source>
        <dbReference type="EMBL" id="GFI41899.1"/>
    </source>
</evidence>
<reference evidence="1 2" key="1">
    <citation type="journal article" date="2020" name="Microbiome">
        <title>Single-cell genomics of uncultured bacteria reveals dietary fiber responders in the mouse gut microbiota.</title>
        <authorList>
            <person name="Chijiiwa R."/>
            <person name="Hosokawa M."/>
            <person name="Kogawa M."/>
            <person name="Nishikawa Y."/>
            <person name="Ide K."/>
            <person name="Sakanashi C."/>
            <person name="Takahashi K."/>
            <person name="Takeyama H."/>
        </authorList>
    </citation>
    <scope>NUCLEOTIDE SEQUENCE [LARGE SCALE GENOMIC DNA]</scope>
    <source>
        <strain evidence="1">IMSAGC_017</strain>
    </source>
</reference>
<name>A0A829ZCT5_9FIRM</name>
<comment type="caution">
    <text evidence="1">The sequence shown here is derived from an EMBL/GenBank/DDBJ whole genome shotgun (WGS) entry which is preliminary data.</text>
</comment>
<accession>A0A829ZCT5</accession>
<dbReference type="RefSeq" id="WP_172473078.1">
    <property type="nucleotide sequence ID" value="NZ_BLMI01000238.1"/>
</dbReference>
<sequence>MIKINTDYLLRLVNNDISSSEILTGYMRYYVAQGRNIGDMKHDYMRISSNIKYINLDSITLSSNQIENALSKTRRILDKYLIFNFNCQTTDEIEI</sequence>
<dbReference type="AlphaFoldDB" id="A0A829ZCT5"/>
<dbReference type="Proteomes" id="UP000490821">
    <property type="component" value="Unassembled WGS sequence"/>
</dbReference>
<organism evidence="1 2">
    <name type="scientific">Thomasclavelia cocleata</name>
    <dbReference type="NCBI Taxonomy" id="69824"/>
    <lineage>
        <taxon>Bacteria</taxon>
        <taxon>Bacillati</taxon>
        <taxon>Bacillota</taxon>
        <taxon>Erysipelotrichia</taxon>
        <taxon>Erysipelotrichales</taxon>
        <taxon>Coprobacillaceae</taxon>
        <taxon>Thomasclavelia</taxon>
    </lineage>
</organism>
<proteinExistence type="predicted"/>
<evidence type="ECO:0000313" key="2">
    <source>
        <dbReference type="Proteomes" id="UP000490821"/>
    </source>
</evidence>
<gene>
    <name evidence="1" type="ORF">IMSAGC017_01945</name>
</gene>